<dbReference type="SUPFAM" id="SSF55785">
    <property type="entry name" value="PYP-like sensor domain (PAS domain)"/>
    <property type="match status" value="1"/>
</dbReference>
<dbReference type="Proteomes" id="UP001596328">
    <property type="component" value="Unassembled WGS sequence"/>
</dbReference>
<evidence type="ECO:0000313" key="3">
    <source>
        <dbReference type="EMBL" id="MFC6725088.1"/>
    </source>
</evidence>
<dbReference type="SMART" id="SM00091">
    <property type="entry name" value="PAS"/>
    <property type="match status" value="1"/>
</dbReference>
<dbReference type="NCBIfam" id="TIGR00229">
    <property type="entry name" value="sensory_box"/>
    <property type="match status" value="1"/>
</dbReference>
<keyword evidence="4" id="KW-1185">Reference proteome</keyword>
<comment type="caution">
    <text evidence="3">The sequence shown here is derived from an EMBL/GenBank/DDBJ whole genome shotgun (WGS) entry which is preliminary data.</text>
</comment>
<dbReference type="InterPro" id="IPR000014">
    <property type="entry name" value="PAS"/>
</dbReference>
<accession>A0ABD5S1G0</accession>
<feature type="non-terminal residue" evidence="3">
    <location>
        <position position="136"/>
    </location>
</feature>
<dbReference type="InterPro" id="IPR013767">
    <property type="entry name" value="PAS_fold"/>
</dbReference>
<dbReference type="PROSITE" id="PS50112">
    <property type="entry name" value="PAS"/>
    <property type="match status" value="1"/>
</dbReference>
<evidence type="ECO:0000259" key="2">
    <source>
        <dbReference type="PROSITE" id="PS50112"/>
    </source>
</evidence>
<dbReference type="AlphaFoldDB" id="A0ABD5S1G0"/>
<reference evidence="3 4" key="1">
    <citation type="journal article" date="2019" name="Int. J. Syst. Evol. Microbiol.">
        <title>The Global Catalogue of Microorganisms (GCM) 10K type strain sequencing project: providing services to taxonomists for standard genome sequencing and annotation.</title>
        <authorList>
            <consortium name="The Broad Institute Genomics Platform"/>
            <consortium name="The Broad Institute Genome Sequencing Center for Infectious Disease"/>
            <person name="Wu L."/>
            <person name="Ma J."/>
        </authorList>
    </citation>
    <scope>NUCLEOTIDE SEQUENCE [LARGE SCALE GENOMIC DNA]</scope>
    <source>
        <strain evidence="3 4">NBRC 111368</strain>
    </source>
</reference>
<proteinExistence type="predicted"/>
<gene>
    <name evidence="3" type="ORF">ACFQE1_12035</name>
</gene>
<dbReference type="Gene3D" id="3.30.450.20">
    <property type="entry name" value="PAS domain"/>
    <property type="match status" value="1"/>
</dbReference>
<evidence type="ECO:0000256" key="1">
    <source>
        <dbReference type="SAM" id="MobiDB-lite"/>
    </source>
</evidence>
<dbReference type="CDD" id="cd00130">
    <property type="entry name" value="PAS"/>
    <property type="match status" value="1"/>
</dbReference>
<dbReference type="EMBL" id="JBHSWU010000383">
    <property type="protein sequence ID" value="MFC6725088.1"/>
    <property type="molecule type" value="Genomic_DNA"/>
</dbReference>
<sequence length="136" mass="15246">MASSVTRDPRRAADTDALYTPPPDAGREERLEDERDFWRHQFEQLVERFPEPALVVDGDGRVTHWNEKQADIAGRAAEDVVGVPAHDAIGTEGVEETLAETLVRTGETIREEQIRSATRDDDETWHVRAAGQPLTD</sequence>
<name>A0ABD5S1G0_9EURY</name>
<feature type="region of interest" description="Disordered" evidence="1">
    <location>
        <begin position="1"/>
        <end position="32"/>
    </location>
</feature>
<dbReference type="InterPro" id="IPR035965">
    <property type="entry name" value="PAS-like_dom_sf"/>
</dbReference>
<evidence type="ECO:0000313" key="4">
    <source>
        <dbReference type="Proteomes" id="UP001596328"/>
    </source>
</evidence>
<feature type="domain" description="PAS" evidence="2">
    <location>
        <begin position="38"/>
        <end position="82"/>
    </location>
</feature>
<protein>
    <submittedName>
        <fullName evidence="3">PAS domain-containing protein</fullName>
    </submittedName>
</protein>
<organism evidence="3 4">
    <name type="scientific">Halobium palmae</name>
    <dbReference type="NCBI Taxonomy" id="1776492"/>
    <lineage>
        <taxon>Archaea</taxon>
        <taxon>Methanobacteriati</taxon>
        <taxon>Methanobacteriota</taxon>
        <taxon>Stenosarchaea group</taxon>
        <taxon>Halobacteria</taxon>
        <taxon>Halobacteriales</taxon>
        <taxon>Haloferacaceae</taxon>
        <taxon>Halobium</taxon>
    </lineage>
</organism>
<dbReference type="Pfam" id="PF00989">
    <property type="entry name" value="PAS"/>
    <property type="match status" value="1"/>
</dbReference>
<feature type="region of interest" description="Disordered" evidence="1">
    <location>
        <begin position="114"/>
        <end position="136"/>
    </location>
</feature>